<dbReference type="CDD" id="cd06257">
    <property type="entry name" value="DnaJ"/>
    <property type="match status" value="1"/>
</dbReference>
<reference evidence="3" key="4">
    <citation type="submission" date="2019-03" db="UniProtKB">
        <authorList>
            <consortium name="EnsemblPlants"/>
        </authorList>
    </citation>
    <scope>IDENTIFICATION</scope>
</reference>
<reference evidence="4" key="2">
    <citation type="journal article" date="2017" name="Nat. Plants">
        <title>The Aegilops tauschii genome reveals multiple impacts of transposons.</title>
        <authorList>
            <person name="Zhao G."/>
            <person name="Zou C."/>
            <person name="Li K."/>
            <person name="Wang K."/>
            <person name="Li T."/>
            <person name="Gao L."/>
            <person name="Zhang X."/>
            <person name="Wang H."/>
            <person name="Yang Z."/>
            <person name="Liu X."/>
            <person name="Jiang W."/>
            <person name="Mao L."/>
            <person name="Kong X."/>
            <person name="Jiao Y."/>
            <person name="Jia J."/>
        </authorList>
    </citation>
    <scope>NUCLEOTIDE SEQUENCE [LARGE SCALE GENOMIC DNA]</scope>
    <source>
        <strain evidence="4">cv. AL8/78</strain>
    </source>
</reference>
<accession>A0A453B175</accession>
<reference evidence="4" key="1">
    <citation type="journal article" date="2014" name="Science">
        <title>Ancient hybridizations among the ancestral genomes of bread wheat.</title>
        <authorList>
            <consortium name="International Wheat Genome Sequencing Consortium,"/>
            <person name="Marcussen T."/>
            <person name="Sandve S.R."/>
            <person name="Heier L."/>
            <person name="Spannagl M."/>
            <person name="Pfeifer M."/>
            <person name="Jakobsen K.S."/>
            <person name="Wulff B.B."/>
            <person name="Steuernagel B."/>
            <person name="Mayer K.F."/>
            <person name="Olsen O.A."/>
        </authorList>
    </citation>
    <scope>NUCLEOTIDE SEQUENCE [LARGE SCALE GENOMIC DNA]</scope>
    <source>
        <strain evidence="4">cv. AL8/78</strain>
    </source>
</reference>
<proteinExistence type="predicted"/>
<feature type="transmembrane region" description="Helical" evidence="1">
    <location>
        <begin position="38"/>
        <end position="59"/>
    </location>
</feature>
<keyword evidence="1" id="KW-0472">Membrane</keyword>
<reference evidence="3" key="5">
    <citation type="journal article" date="2021" name="G3 (Bethesda)">
        <title>Aegilops tauschii genome assembly Aet v5.0 features greater sequence contiguity and improved annotation.</title>
        <authorList>
            <person name="Wang L."/>
            <person name="Zhu T."/>
            <person name="Rodriguez J.C."/>
            <person name="Deal K.R."/>
            <person name="Dubcovsky J."/>
            <person name="McGuire P.E."/>
            <person name="Lux T."/>
            <person name="Spannagl M."/>
            <person name="Mayer K.F.X."/>
            <person name="Baldrich P."/>
            <person name="Meyers B.C."/>
            <person name="Huo N."/>
            <person name="Gu Y.Q."/>
            <person name="Zhou H."/>
            <person name="Devos K.M."/>
            <person name="Bennetzen J.L."/>
            <person name="Unver T."/>
            <person name="Budak H."/>
            <person name="Gulick P.J."/>
            <person name="Galiba G."/>
            <person name="Kalapos B."/>
            <person name="Nelson D.R."/>
            <person name="Li P."/>
            <person name="You F.M."/>
            <person name="Luo M.C."/>
            <person name="Dvorak J."/>
        </authorList>
    </citation>
    <scope>NUCLEOTIDE SEQUENCE [LARGE SCALE GENOMIC DNA]</scope>
    <source>
        <strain evidence="3">cv. AL8/78</strain>
    </source>
</reference>
<keyword evidence="4" id="KW-1185">Reference proteome</keyword>
<dbReference type="SUPFAM" id="SSF46565">
    <property type="entry name" value="Chaperone J-domain"/>
    <property type="match status" value="1"/>
</dbReference>
<dbReference type="AlphaFoldDB" id="A0A453B175"/>
<dbReference type="InterPro" id="IPR001623">
    <property type="entry name" value="DnaJ_domain"/>
</dbReference>
<evidence type="ECO:0000313" key="3">
    <source>
        <dbReference type="EnsemblPlants" id="AET2Gv20333100.2"/>
    </source>
</evidence>
<feature type="domain" description="J" evidence="2">
    <location>
        <begin position="2"/>
        <end position="25"/>
    </location>
</feature>
<sequence length="78" mass="9056">ELERDADEETIKVAYRRLAKFYHPDGLLLYPFMYPHNVAVLFTAFHTLTFLGSVSLLTIHTIQTNMLFVNSYAFTIQT</sequence>
<evidence type="ECO:0000313" key="4">
    <source>
        <dbReference type="Proteomes" id="UP000015105"/>
    </source>
</evidence>
<dbReference type="InterPro" id="IPR036869">
    <property type="entry name" value="J_dom_sf"/>
</dbReference>
<protein>
    <recommendedName>
        <fullName evidence="2">J domain-containing protein</fullName>
    </recommendedName>
</protein>
<name>A0A453B175_AEGTS</name>
<dbReference type="Proteomes" id="UP000015105">
    <property type="component" value="Chromosome 2D"/>
</dbReference>
<keyword evidence="1" id="KW-1133">Transmembrane helix</keyword>
<dbReference type="Gene3D" id="1.10.287.110">
    <property type="entry name" value="DnaJ domain"/>
    <property type="match status" value="1"/>
</dbReference>
<dbReference type="Gramene" id="AET2Gv20333100.2">
    <property type="protein sequence ID" value="AET2Gv20333100.2"/>
    <property type="gene ID" value="AET2Gv20333100"/>
</dbReference>
<evidence type="ECO:0000256" key="1">
    <source>
        <dbReference type="SAM" id="Phobius"/>
    </source>
</evidence>
<dbReference type="GO" id="GO:0005783">
    <property type="term" value="C:endoplasmic reticulum"/>
    <property type="evidence" value="ECO:0007669"/>
    <property type="project" value="UniProtKB-ARBA"/>
</dbReference>
<dbReference type="EnsemblPlants" id="AET2Gv20333100.2">
    <property type="protein sequence ID" value="AET2Gv20333100.2"/>
    <property type="gene ID" value="AET2Gv20333100"/>
</dbReference>
<dbReference type="Pfam" id="PF00226">
    <property type="entry name" value="DnaJ"/>
    <property type="match status" value="1"/>
</dbReference>
<keyword evidence="1" id="KW-0812">Transmembrane</keyword>
<reference evidence="3" key="3">
    <citation type="journal article" date="2017" name="Nature">
        <title>Genome sequence of the progenitor of the wheat D genome Aegilops tauschii.</title>
        <authorList>
            <person name="Luo M.C."/>
            <person name="Gu Y.Q."/>
            <person name="Puiu D."/>
            <person name="Wang H."/>
            <person name="Twardziok S.O."/>
            <person name="Deal K.R."/>
            <person name="Huo N."/>
            <person name="Zhu T."/>
            <person name="Wang L."/>
            <person name="Wang Y."/>
            <person name="McGuire P.E."/>
            <person name="Liu S."/>
            <person name="Long H."/>
            <person name="Ramasamy R.K."/>
            <person name="Rodriguez J.C."/>
            <person name="Van S.L."/>
            <person name="Yuan L."/>
            <person name="Wang Z."/>
            <person name="Xia Z."/>
            <person name="Xiao L."/>
            <person name="Anderson O.D."/>
            <person name="Ouyang S."/>
            <person name="Liang Y."/>
            <person name="Zimin A.V."/>
            <person name="Pertea G."/>
            <person name="Qi P."/>
            <person name="Bennetzen J.L."/>
            <person name="Dai X."/>
            <person name="Dawson M.W."/>
            <person name="Muller H.G."/>
            <person name="Kugler K."/>
            <person name="Rivarola-Duarte L."/>
            <person name="Spannagl M."/>
            <person name="Mayer K.F.X."/>
            <person name="Lu F.H."/>
            <person name="Bevan M.W."/>
            <person name="Leroy P."/>
            <person name="Li P."/>
            <person name="You F.M."/>
            <person name="Sun Q."/>
            <person name="Liu Z."/>
            <person name="Lyons E."/>
            <person name="Wicker T."/>
            <person name="Salzberg S.L."/>
            <person name="Devos K.M."/>
            <person name="Dvorak J."/>
        </authorList>
    </citation>
    <scope>NUCLEOTIDE SEQUENCE [LARGE SCALE GENOMIC DNA]</scope>
    <source>
        <strain evidence="3">cv. AL8/78</strain>
    </source>
</reference>
<organism evidence="3 4">
    <name type="scientific">Aegilops tauschii subsp. strangulata</name>
    <name type="common">Goatgrass</name>
    <dbReference type="NCBI Taxonomy" id="200361"/>
    <lineage>
        <taxon>Eukaryota</taxon>
        <taxon>Viridiplantae</taxon>
        <taxon>Streptophyta</taxon>
        <taxon>Embryophyta</taxon>
        <taxon>Tracheophyta</taxon>
        <taxon>Spermatophyta</taxon>
        <taxon>Magnoliopsida</taxon>
        <taxon>Liliopsida</taxon>
        <taxon>Poales</taxon>
        <taxon>Poaceae</taxon>
        <taxon>BOP clade</taxon>
        <taxon>Pooideae</taxon>
        <taxon>Triticodae</taxon>
        <taxon>Triticeae</taxon>
        <taxon>Triticinae</taxon>
        <taxon>Aegilops</taxon>
    </lineage>
</organism>
<evidence type="ECO:0000259" key="2">
    <source>
        <dbReference type="Pfam" id="PF00226"/>
    </source>
</evidence>